<evidence type="ECO:0000313" key="3">
    <source>
        <dbReference type="Proteomes" id="UP001229955"/>
    </source>
</evidence>
<gene>
    <name evidence="1" type="ORF">Strain138_002409</name>
    <name evidence="2" type="ORF">Strain318_002408</name>
</gene>
<accession>A0AA49Q5X0</accession>
<accession>A0AA49K170</accession>
<sequence>MRRLLLIFTCAAPLGAQSASSDDPRRVPLRPQGELRVEGIAAEAPGAVVGLGVNVRAGWYVRIGGAIAGGARWSDASAPIGQVRADATVRFLLDPFAERRRGLYGGVGLSTTQLGGGVGAQAPQLLVLAGVESQPRNGRAWALEVGLGGGLRVGLVRRSARRDGYR</sequence>
<protein>
    <submittedName>
        <fullName evidence="2">Uncharacterized protein</fullName>
    </submittedName>
</protein>
<dbReference type="RefSeq" id="WP_367885956.1">
    <property type="nucleotide sequence ID" value="NZ_CP130612.1"/>
</dbReference>
<dbReference type="Proteomes" id="UP001229955">
    <property type="component" value="Chromosome"/>
</dbReference>
<name>A0AA49K170_9BACT</name>
<reference evidence="2" key="1">
    <citation type="submission" date="2023-07" db="EMBL/GenBank/DDBJ databases">
        <authorList>
            <person name="Haufschild T."/>
            <person name="Kallscheuer N."/>
            <person name="Hammer J."/>
            <person name="Kohn T."/>
            <person name="Kabuu M."/>
            <person name="Jogler M."/>
            <person name="Wohfarth N."/>
            <person name="Heuer A."/>
            <person name="Rohde M."/>
            <person name="van Teeseling M.C.F."/>
            <person name="Jogler C."/>
        </authorList>
    </citation>
    <scope>NUCLEOTIDE SEQUENCE</scope>
    <source>
        <strain evidence="1">Strain 138</strain>
        <strain evidence="2">Strain 318</strain>
    </source>
</reference>
<evidence type="ECO:0000313" key="2">
    <source>
        <dbReference type="EMBL" id="WKW16000.1"/>
    </source>
</evidence>
<dbReference type="KEGG" id="pspc:Strain318_002408"/>
<dbReference type="EMBL" id="CP130612">
    <property type="protein sequence ID" value="WKW13094.1"/>
    <property type="molecule type" value="Genomic_DNA"/>
</dbReference>
<dbReference type="AlphaFoldDB" id="A0AA49K170"/>
<dbReference type="EMBL" id="CP130613">
    <property type="protein sequence ID" value="WKW16000.1"/>
    <property type="molecule type" value="Genomic_DNA"/>
</dbReference>
<evidence type="ECO:0000313" key="1">
    <source>
        <dbReference type="EMBL" id="WKW13094.1"/>
    </source>
</evidence>
<proteinExistence type="predicted"/>
<organism evidence="2 3">
    <name type="scientific">Pseudogemmatithrix spongiicola</name>
    <dbReference type="NCBI Taxonomy" id="3062599"/>
    <lineage>
        <taxon>Bacteria</taxon>
        <taxon>Pseudomonadati</taxon>
        <taxon>Gemmatimonadota</taxon>
        <taxon>Gemmatimonadia</taxon>
        <taxon>Gemmatimonadales</taxon>
        <taxon>Gemmatimonadaceae</taxon>
        <taxon>Pseudogemmatithrix</taxon>
    </lineage>
</organism>
<keyword evidence="3" id="KW-1185">Reference proteome</keyword>